<dbReference type="GO" id="GO:0003682">
    <property type="term" value="F:chromatin binding"/>
    <property type="evidence" value="ECO:0007669"/>
    <property type="project" value="TreeGrafter"/>
</dbReference>
<feature type="region of interest" description="Disordered" evidence="5">
    <location>
        <begin position="1177"/>
        <end position="1196"/>
    </location>
</feature>
<protein>
    <submittedName>
        <fullName evidence="7">ATPase</fullName>
    </submittedName>
</protein>
<dbReference type="Proteomes" id="UP000192257">
    <property type="component" value="Unassembled WGS sequence"/>
</dbReference>
<dbReference type="PANTHER" id="PTHR23069">
    <property type="entry name" value="AAA DOMAIN-CONTAINING"/>
    <property type="match status" value="1"/>
</dbReference>
<feature type="compositionally biased region" description="Low complexity" evidence="5">
    <location>
        <begin position="133"/>
        <end position="143"/>
    </location>
</feature>
<dbReference type="AlphaFoldDB" id="A0A1X0NUY6"/>
<comment type="caution">
    <text evidence="7">The sequence shown here is derived from an EMBL/GenBank/DDBJ whole genome shotgun (WGS) entry which is preliminary data.</text>
</comment>
<keyword evidence="2" id="KW-0547">Nucleotide-binding</keyword>
<evidence type="ECO:0000256" key="4">
    <source>
        <dbReference type="ARBA" id="ARBA00023117"/>
    </source>
</evidence>
<dbReference type="OrthoDB" id="5421at2759"/>
<dbReference type="Gene3D" id="1.20.920.10">
    <property type="entry name" value="Bromodomain-like"/>
    <property type="match status" value="1"/>
</dbReference>
<keyword evidence="8" id="KW-1185">Reference proteome</keyword>
<feature type="compositionally biased region" description="Basic and acidic residues" evidence="5">
    <location>
        <begin position="1177"/>
        <end position="1186"/>
    </location>
</feature>
<evidence type="ECO:0000256" key="1">
    <source>
        <dbReference type="ARBA" id="ARBA00006914"/>
    </source>
</evidence>
<reference evidence="7 8" key="1">
    <citation type="submission" date="2017-03" db="EMBL/GenBank/DDBJ databases">
        <title>An alternative strategy for trypanosome survival in the mammalian bloodstream revealed through genome and transcriptome analysis of the ubiquitous bovine parasite Trypanosoma (Megatrypanum) theileri.</title>
        <authorList>
            <person name="Kelly S."/>
            <person name="Ivens A."/>
            <person name="Mott A."/>
            <person name="O'Neill E."/>
            <person name="Emms D."/>
            <person name="Macleod O."/>
            <person name="Voorheis P."/>
            <person name="Matthews J."/>
            <person name="Matthews K."/>
            <person name="Carrington M."/>
        </authorList>
    </citation>
    <scope>NUCLEOTIDE SEQUENCE [LARGE SCALE GENOMIC DNA]</scope>
    <source>
        <strain evidence="7">Edinburgh</strain>
    </source>
</reference>
<dbReference type="InterPro" id="IPR003959">
    <property type="entry name" value="ATPase_AAA_core"/>
</dbReference>
<feature type="compositionally biased region" description="Low complexity" evidence="5">
    <location>
        <begin position="999"/>
        <end position="1013"/>
    </location>
</feature>
<organism evidence="7 8">
    <name type="scientific">Trypanosoma theileri</name>
    <dbReference type="NCBI Taxonomy" id="67003"/>
    <lineage>
        <taxon>Eukaryota</taxon>
        <taxon>Discoba</taxon>
        <taxon>Euglenozoa</taxon>
        <taxon>Kinetoplastea</taxon>
        <taxon>Metakinetoplastina</taxon>
        <taxon>Trypanosomatida</taxon>
        <taxon>Trypanosomatidae</taxon>
        <taxon>Trypanosoma</taxon>
    </lineage>
</organism>
<dbReference type="InterPro" id="IPR036427">
    <property type="entry name" value="Bromodomain-like_sf"/>
</dbReference>
<dbReference type="GO" id="GO:0005634">
    <property type="term" value="C:nucleus"/>
    <property type="evidence" value="ECO:0007669"/>
    <property type="project" value="TreeGrafter"/>
</dbReference>
<feature type="compositionally biased region" description="Basic and acidic residues" evidence="5">
    <location>
        <begin position="1"/>
        <end position="15"/>
    </location>
</feature>
<keyword evidence="3" id="KW-0067">ATP-binding</keyword>
<dbReference type="InterPro" id="IPR003593">
    <property type="entry name" value="AAA+_ATPase"/>
</dbReference>
<dbReference type="GO" id="GO:0006334">
    <property type="term" value="P:nucleosome assembly"/>
    <property type="evidence" value="ECO:0007669"/>
    <property type="project" value="TreeGrafter"/>
</dbReference>
<feature type="compositionally biased region" description="Polar residues" evidence="5">
    <location>
        <begin position="1187"/>
        <end position="1196"/>
    </location>
</feature>
<feature type="compositionally biased region" description="Polar residues" evidence="5">
    <location>
        <begin position="1024"/>
        <end position="1034"/>
    </location>
</feature>
<accession>A0A1X0NUY6</accession>
<dbReference type="InterPro" id="IPR003960">
    <property type="entry name" value="ATPase_AAA_CS"/>
</dbReference>
<feature type="compositionally biased region" description="Acidic residues" evidence="5">
    <location>
        <begin position="1073"/>
        <end position="1088"/>
    </location>
</feature>
<dbReference type="PANTHER" id="PTHR23069:SF0">
    <property type="entry name" value="TAT-BINDING HOMOLOG 7"/>
    <property type="match status" value="1"/>
</dbReference>
<feature type="compositionally biased region" description="Basic and acidic residues" evidence="5">
    <location>
        <begin position="1062"/>
        <end position="1072"/>
    </location>
</feature>
<dbReference type="SUPFAM" id="SSF47370">
    <property type="entry name" value="Bromodomain"/>
    <property type="match status" value="1"/>
</dbReference>
<gene>
    <name evidence="7" type="ORF">TM35_000161550</name>
</gene>
<dbReference type="GO" id="GO:0005524">
    <property type="term" value="F:ATP binding"/>
    <property type="evidence" value="ECO:0007669"/>
    <property type="project" value="UniProtKB-KW"/>
</dbReference>
<evidence type="ECO:0000313" key="8">
    <source>
        <dbReference type="Proteomes" id="UP000192257"/>
    </source>
</evidence>
<evidence type="ECO:0000256" key="3">
    <source>
        <dbReference type="ARBA" id="ARBA00022840"/>
    </source>
</evidence>
<dbReference type="RefSeq" id="XP_028882583.1">
    <property type="nucleotide sequence ID" value="XM_029026027.1"/>
</dbReference>
<dbReference type="InterPro" id="IPR041569">
    <property type="entry name" value="AAA_lid_3"/>
</dbReference>
<evidence type="ECO:0000313" key="7">
    <source>
        <dbReference type="EMBL" id="ORC88517.1"/>
    </source>
</evidence>
<dbReference type="InterPro" id="IPR045199">
    <property type="entry name" value="ATAD2-like"/>
</dbReference>
<feature type="domain" description="AAA+ ATPase" evidence="6">
    <location>
        <begin position="306"/>
        <end position="448"/>
    </location>
</feature>
<dbReference type="GO" id="GO:0016887">
    <property type="term" value="F:ATP hydrolysis activity"/>
    <property type="evidence" value="ECO:0007669"/>
    <property type="project" value="InterPro"/>
</dbReference>
<dbReference type="GO" id="GO:0042393">
    <property type="term" value="F:histone binding"/>
    <property type="evidence" value="ECO:0007669"/>
    <property type="project" value="TreeGrafter"/>
</dbReference>
<proteinExistence type="inferred from homology"/>
<dbReference type="SUPFAM" id="SSF52540">
    <property type="entry name" value="P-loop containing nucleoside triphosphate hydrolases"/>
    <property type="match status" value="1"/>
</dbReference>
<evidence type="ECO:0000256" key="2">
    <source>
        <dbReference type="ARBA" id="ARBA00022741"/>
    </source>
</evidence>
<dbReference type="Gene3D" id="3.40.50.300">
    <property type="entry name" value="P-loop containing nucleotide triphosphate hydrolases"/>
    <property type="match status" value="1"/>
</dbReference>
<dbReference type="FunFam" id="3.40.50.300:FF:000061">
    <property type="entry name" value="ATPase family, AAA domain-containing 2"/>
    <property type="match status" value="1"/>
</dbReference>
<name>A0A1X0NUY6_9TRYP</name>
<feature type="compositionally biased region" description="Basic and acidic residues" evidence="5">
    <location>
        <begin position="144"/>
        <end position="154"/>
    </location>
</feature>
<dbReference type="SMART" id="SM00382">
    <property type="entry name" value="AAA"/>
    <property type="match status" value="1"/>
</dbReference>
<dbReference type="Gene3D" id="1.10.8.60">
    <property type="match status" value="1"/>
</dbReference>
<sequence length="1225" mass="138036">MVRDTPQEIPQERLGRGCRVPRPARDSYDSLYLAKAMLPVSKRRAESGELQINSRYPERDAAKRALVKMSSTLHSLDEDSMQLFGGLQEEADDNEKCSSVDDGSLAGVASSQLRGKKRNFNRYKVGTHKRSRASSIDSSISNESLRETTHGRGEEGEELLVDHSSSASSSPRCMSENEARVVCKNAKESTVKNVPINHYLDNVIQGVVDSKKTSKRKDQSHRRRMEDVFLGLGEHHGDSQSTDKNNHFQSKEETPVALGDITPLHIDTSVSFEKVGGLPGHIVMLREMVLFPLLYPEVLQAMNLTPPRGVLFVGPPGTGKTLMARALANEGIRCTHRKIAFFMRKGADILSKWVGESERQLSLLFEEAKRQQPSIIFFDEMDGLVPVRHAKSEQSQAALVSTLLALIDGLDDRGQVVVIGATNRPDTIDPALRRPGRFDRELYFPLPDAAARRHILTIVTQPMLPMDHPDRETILEELTARCEGWSGAEIQALCTEAGLNRLRTSLPQIYTTSRKLQIPKNALTIQKEDFFMATHRIKSSVRRGATSIVNTLEEHIEHLLYSTRNQILSYVATVWPSASAALTRERRDCSNAIEAVRELSSFPVPQTAHPSLLFLTPSLTEGNWSIEECEFAIEKISIAILKALPSIRSFTLDLPHLVVDHDNAAVMAASTAMTTNSSSESTKMEECSASQGTNFNTGHIYSCITALQQSSGPSLVLLQGLDMWLKEYGLPTSNTNTNNLTEEEITERQKHMQDLCYYINLLRNSDVLVLVPTLHADVGDVFFGGRCLHTQIRKASCVIPCNPRKDDLHRFLEYVFHVVNLGLSHCVYTGWVDLPDDVSPPPPPSLEQVRAARHNVIDLWRRVEYRRRQLRYILTKWVSQYINSRKFSLFFSADLDFTPGHQLYEEWQQHTHGRRIGLHDVMEKLENEEYTSLSQYHDDIDLLVQNVRSFFRTRSSTDQRYRSRVLELKETTVLNLYKINRNVVQFCEEHKDLAEPDISSSSSSSVASSQESSGKVLGKPGIARNTTINQNTNITRRRPPRRYYGSRRRRRRRVTRPSVASRIEKTEMKKEEEQEQEEEEENVIEEDKDGVNFTETPMDEGKNGDPVISTASMDGINGSSCNGNKSNNIEITPKGNGISEIDFCAEALNTYSFFSLDCVFRAAMPLLEAEISRRLKQQQEENRQEGESTSFLDGTNVEGSASFFQRMIHEAIQATGKEAKIVNPQ</sequence>
<dbReference type="VEuPathDB" id="TriTrypDB:TM35_000161550"/>
<dbReference type="Pfam" id="PF00004">
    <property type="entry name" value="AAA"/>
    <property type="match status" value="1"/>
</dbReference>
<evidence type="ECO:0000259" key="6">
    <source>
        <dbReference type="SMART" id="SM00382"/>
    </source>
</evidence>
<feature type="region of interest" description="Disordered" evidence="5">
    <location>
        <begin position="1"/>
        <end position="21"/>
    </location>
</feature>
<feature type="region of interest" description="Disordered" evidence="5">
    <location>
        <begin position="126"/>
        <end position="173"/>
    </location>
</feature>
<keyword evidence="4" id="KW-0103">Bromodomain</keyword>
<feature type="compositionally biased region" description="Basic residues" evidence="5">
    <location>
        <begin position="1035"/>
        <end position="1055"/>
    </location>
</feature>
<dbReference type="InterPro" id="IPR027417">
    <property type="entry name" value="P-loop_NTPase"/>
</dbReference>
<dbReference type="PROSITE" id="PS00674">
    <property type="entry name" value="AAA"/>
    <property type="match status" value="1"/>
</dbReference>
<comment type="similarity">
    <text evidence="1">Belongs to the AAA ATPase family.</text>
</comment>
<dbReference type="GO" id="GO:0045815">
    <property type="term" value="P:transcription initiation-coupled chromatin remodeling"/>
    <property type="evidence" value="ECO:0007669"/>
    <property type="project" value="TreeGrafter"/>
</dbReference>
<dbReference type="GeneID" id="39985807"/>
<dbReference type="GO" id="GO:0006337">
    <property type="term" value="P:nucleosome disassembly"/>
    <property type="evidence" value="ECO:0007669"/>
    <property type="project" value="TreeGrafter"/>
</dbReference>
<dbReference type="EMBL" id="NBCO01000016">
    <property type="protein sequence ID" value="ORC88517.1"/>
    <property type="molecule type" value="Genomic_DNA"/>
</dbReference>
<feature type="region of interest" description="Disordered" evidence="5">
    <location>
        <begin position="994"/>
        <end position="1104"/>
    </location>
</feature>
<evidence type="ECO:0000256" key="5">
    <source>
        <dbReference type="SAM" id="MobiDB-lite"/>
    </source>
</evidence>
<dbReference type="Pfam" id="PF17862">
    <property type="entry name" value="AAA_lid_3"/>
    <property type="match status" value="1"/>
</dbReference>
<dbReference type="STRING" id="67003.A0A1X0NUY6"/>